<dbReference type="InterPro" id="IPR014043">
    <property type="entry name" value="Acyl_transferase_dom"/>
</dbReference>
<dbReference type="RefSeq" id="WP_114281128.1">
    <property type="nucleotide sequence ID" value="NZ_QPJY01000015.1"/>
</dbReference>
<dbReference type="Gene3D" id="3.30.70.250">
    <property type="entry name" value="Malonyl-CoA ACP transacylase, ACP-binding"/>
    <property type="match status" value="1"/>
</dbReference>
<feature type="active site" evidence="7">
    <location>
        <position position="200"/>
    </location>
</feature>
<evidence type="ECO:0000256" key="7">
    <source>
        <dbReference type="PIRSR" id="PIRSR000446-1"/>
    </source>
</evidence>
<evidence type="ECO:0000313" key="10">
    <source>
        <dbReference type="Proteomes" id="UP000252707"/>
    </source>
</evidence>
<evidence type="ECO:0000259" key="8">
    <source>
        <dbReference type="SMART" id="SM00827"/>
    </source>
</evidence>
<feature type="active site" evidence="7">
    <location>
        <position position="98"/>
    </location>
</feature>
<gene>
    <name evidence="9" type="ORF">DFQ59_11525</name>
</gene>
<accession>A0A369BW61</accession>
<comment type="caution">
    <text evidence="9">The sequence shown here is derived from an EMBL/GenBank/DDBJ whole genome shotgun (WGS) entry which is preliminary data.</text>
</comment>
<evidence type="ECO:0000256" key="3">
    <source>
        <dbReference type="ARBA" id="ARBA00022679"/>
    </source>
</evidence>
<dbReference type="InterPro" id="IPR016036">
    <property type="entry name" value="Malonyl_transacylase_ACP-bd"/>
</dbReference>
<dbReference type="InterPro" id="IPR001227">
    <property type="entry name" value="Ac_transferase_dom_sf"/>
</dbReference>
<comment type="similarity">
    <text evidence="6">Belongs to the fabD family.</text>
</comment>
<keyword evidence="4 6" id="KW-0012">Acyltransferase</keyword>
<name>A0A369BW61_9GAMM</name>
<dbReference type="SMART" id="SM00827">
    <property type="entry name" value="PKS_AT"/>
    <property type="match status" value="1"/>
</dbReference>
<dbReference type="PANTHER" id="PTHR42681:SF1">
    <property type="entry name" value="MALONYL-COA-ACYL CARRIER PROTEIN TRANSACYLASE, MITOCHONDRIAL"/>
    <property type="match status" value="1"/>
</dbReference>
<dbReference type="GO" id="GO:0004314">
    <property type="term" value="F:[acyl-carrier-protein] S-malonyltransferase activity"/>
    <property type="evidence" value="ECO:0007669"/>
    <property type="project" value="UniProtKB-EC"/>
</dbReference>
<dbReference type="InterPro" id="IPR024925">
    <property type="entry name" value="Malonyl_CoA-ACP_transAc"/>
</dbReference>
<feature type="domain" description="Malonyl-CoA:ACP transacylase (MAT)" evidence="8">
    <location>
        <begin position="11"/>
        <end position="293"/>
    </location>
</feature>
<dbReference type="Gene3D" id="3.40.366.10">
    <property type="entry name" value="Malonyl-Coenzyme A Acyl Carrier Protein, domain 2"/>
    <property type="match status" value="1"/>
</dbReference>
<dbReference type="InterPro" id="IPR016035">
    <property type="entry name" value="Acyl_Trfase/lysoPLipase"/>
</dbReference>
<reference evidence="9 10" key="1">
    <citation type="submission" date="2018-07" db="EMBL/GenBank/DDBJ databases">
        <title>Genomic Encyclopedia of Type Strains, Phase IV (KMG-IV): sequencing the most valuable type-strain genomes for metagenomic binning, comparative biology and taxonomic classification.</title>
        <authorList>
            <person name="Goeker M."/>
        </authorList>
    </citation>
    <scope>NUCLEOTIDE SEQUENCE [LARGE SCALE GENOMIC DNA]</scope>
    <source>
        <strain evidence="9 10">DSM 26407</strain>
    </source>
</reference>
<dbReference type="EC" id="2.3.1.39" evidence="1 6"/>
<dbReference type="SUPFAM" id="SSF55048">
    <property type="entry name" value="Probable ACP-binding domain of malonyl-CoA ACP transacylase"/>
    <property type="match status" value="1"/>
</dbReference>
<evidence type="ECO:0000256" key="4">
    <source>
        <dbReference type="ARBA" id="ARBA00023315"/>
    </source>
</evidence>
<evidence type="ECO:0000256" key="2">
    <source>
        <dbReference type="ARBA" id="ARBA00018953"/>
    </source>
</evidence>
<dbReference type="SUPFAM" id="SSF52151">
    <property type="entry name" value="FabD/lysophospholipase-like"/>
    <property type="match status" value="1"/>
</dbReference>
<protein>
    <recommendedName>
        <fullName evidence="2 6">Malonyl CoA-acyl carrier protein transacylase</fullName>
        <ecNumber evidence="1 6">2.3.1.39</ecNumber>
    </recommendedName>
</protein>
<dbReference type="OrthoDB" id="9808564at2"/>
<keyword evidence="10" id="KW-1185">Reference proteome</keyword>
<comment type="catalytic activity">
    <reaction evidence="5 6">
        <text>holo-[ACP] + malonyl-CoA = malonyl-[ACP] + CoA</text>
        <dbReference type="Rhea" id="RHEA:41792"/>
        <dbReference type="Rhea" id="RHEA-COMP:9623"/>
        <dbReference type="Rhea" id="RHEA-COMP:9685"/>
        <dbReference type="ChEBI" id="CHEBI:57287"/>
        <dbReference type="ChEBI" id="CHEBI:57384"/>
        <dbReference type="ChEBI" id="CHEBI:64479"/>
        <dbReference type="ChEBI" id="CHEBI:78449"/>
        <dbReference type="EC" id="2.3.1.39"/>
    </reaction>
</comment>
<dbReference type="PANTHER" id="PTHR42681">
    <property type="entry name" value="MALONYL-COA-ACYL CARRIER PROTEIN TRANSACYLASE, MITOCHONDRIAL"/>
    <property type="match status" value="1"/>
</dbReference>
<sequence>MSAPTDRVMFIFPGQGSQYPGIGSDLYAEYATARSVYDRASEILGFDMAELSFRDPQGEINLTRNTQPVLLTHHIACLRVFQDLTDGRVTPHAAAGHSLGEYSALVAAGSLAFEDALRLVRQRGELMGTYGEGEMLAVPMDVETVRPLADKHFCGIGGRNLPDQTVAAGAGSDLDALEAELAELFPRKRTVRLKTEGAFHTYYMVEAARRFRPVLDEAEMGTPGCRVLSNYTGGFHEEDPGIIKARLFFQLFHPVNWIGCLETALADGDGITAFVEFGGGIGSGETPAEKRPNLESILKKATRRMEQAPAYFPAINTATLAETAAALGG</sequence>
<evidence type="ECO:0000256" key="1">
    <source>
        <dbReference type="ARBA" id="ARBA00013258"/>
    </source>
</evidence>
<dbReference type="PIRSF" id="PIRSF000446">
    <property type="entry name" value="Mct"/>
    <property type="match status" value="1"/>
</dbReference>
<dbReference type="Pfam" id="PF00698">
    <property type="entry name" value="Acyl_transf_1"/>
    <property type="match status" value="1"/>
</dbReference>
<dbReference type="AlphaFoldDB" id="A0A369BW61"/>
<dbReference type="InterPro" id="IPR050858">
    <property type="entry name" value="Mal-CoA-ACP_Trans/PKS_FabD"/>
</dbReference>
<proteinExistence type="inferred from homology"/>
<dbReference type="EMBL" id="QPJY01000015">
    <property type="protein sequence ID" value="RCX24806.1"/>
    <property type="molecule type" value="Genomic_DNA"/>
</dbReference>
<evidence type="ECO:0000313" key="9">
    <source>
        <dbReference type="EMBL" id="RCX24806.1"/>
    </source>
</evidence>
<evidence type="ECO:0000256" key="6">
    <source>
        <dbReference type="PIRNR" id="PIRNR000446"/>
    </source>
</evidence>
<dbReference type="Proteomes" id="UP000252707">
    <property type="component" value="Unassembled WGS sequence"/>
</dbReference>
<keyword evidence="3 6" id="KW-0808">Transferase</keyword>
<evidence type="ECO:0000256" key="5">
    <source>
        <dbReference type="ARBA" id="ARBA00048462"/>
    </source>
</evidence>
<organism evidence="9 10">
    <name type="scientific">Thioalbus denitrificans</name>
    <dbReference type="NCBI Taxonomy" id="547122"/>
    <lineage>
        <taxon>Bacteria</taxon>
        <taxon>Pseudomonadati</taxon>
        <taxon>Pseudomonadota</taxon>
        <taxon>Gammaproteobacteria</taxon>
        <taxon>Chromatiales</taxon>
        <taxon>Ectothiorhodospiraceae</taxon>
        <taxon>Thioalbus</taxon>
    </lineage>
</organism>
<dbReference type="GO" id="GO:0006633">
    <property type="term" value="P:fatty acid biosynthetic process"/>
    <property type="evidence" value="ECO:0007669"/>
    <property type="project" value="TreeGrafter"/>
</dbReference>